<keyword evidence="1" id="KW-1133">Transmembrane helix</keyword>
<protein>
    <submittedName>
        <fullName evidence="2">Uncharacterized protein</fullName>
    </submittedName>
</protein>
<feature type="transmembrane region" description="Helical" evidence="1">
    <location>
        <begin position="6"/>
        <end position="26"/>
    </location>
</feature>
<evidence type="ECO:0000313" key="2">
    <source>
        <dbReference type="EMBL" id="QHU08564.1"/>
    </source>
</evidence>
<sequence>MSKGHLSYVVVAVVSLVVLVVAVIFFTNYQDTTFRCAIGECPTNIQTGVKRCSSTQSLSYDPATEVCNSADRCDNPITSYAVLPTGGTDDRGVCATEECRCSTTAACPSWISAAFKLDDGLYTQRVLDQTNSIPLGYQCYVAQSEIQALGCYIPEGGDIQAATTECLQLYPECGQIPLCRAGVLAYVDDGLASRYACVNSSTCPCGTTTILNPITGSVTCE</sequence>
<keyword evidence="1" id="KW-0812">Transmembrane</keyword>
<dbReference type="AlphaFoldDB" id="A0A6C0JXU8"/>
<organism evidence="2">
    <name type="scientific">viral metagenome</name>
    <dbReference type="NCBI Taxonomy" id="1070528"/>
    <lineage>
        <taxon>unclassified sequences</taxon>
        <taxon>metagenomes</taxon>
        <taxon>organismal metagenomes</taxon>
    </lineage>
</organism>
<keyword evidence="1" id="KW-0472">Membrane</keyword>
<dbReference type="EMBL" id="MN740698">
    <property type="protein sequence ID" value="QHU08564.1"/>
    <property type="molecule type" value="Genomic_DNA"/>
</dbReference>
<name>A0A6C0JXU8_9ZZZZ</name>
<accession>A0A6C0JXU8</accession>
<proteinExistence type="predicted"/>
<reference evidence="2" key="1">
    <citation type="journal article" date="2020" name="Nature">
        <title>Giant virus diversity and host interactions through global metagenomics.</title>
        <authorList>
            <person name="Schulz F."/>
            <person name="Roux S."/>
            <person name="Paez-Espino D."/>
            <person name="Jungbluth S."/>
            <person name="Walsh D.A."/>
            <person name="Denef V.J."/>
            <person name="McMahon K.D."/>
            <person name="Konstantinidis K.T."/>
            <person name="Eloe-Fadrosh E.A."/>
            <person name="Kyrpides N.C."/>
            <person name="Woyke T."/>
        </authorList>
    </citation>
    <scope>NUCLEOTIDE SEQUENCE</scope>
    <source>
        <strain evidence="2">GVMAG-S-1063924-116</strain>
    </source>
</reference>
<evidence type="ECO:0000256" key="1">
    <source>
        <dbReference type="SAM" id="Phobius"/>
    </source>
</evidence>